<feature type="transmembrane region" description="Helical" evidence="8">
    <location>
        <begin position="209"/>
        <end position="226"/>
    </location>
</feature>
<organism evidence="9 10">
    <name type="scientific">Fulvivirga lutea</name>
    <dbReference type="NCBI Taxonomy" id="2810512"/>
    <lineage>
        <taxon>Bacteria</taxon>
        <taxon>Pseudomonadati</taxon>
        <taxon>Bacteroidota</taxon>
        <taxon>Cytophagia</taxon>
        <taxon>Cytophagales</taxon>
        <taxon>Fulvivirgaceae</taxon>
        <taxon>Fulvivirga</taxon>
    </lineage>
</organism>
<name>A0A974WH57_9BACT</name>
<reference evidence="9" key="1">
    <citation type="submission" date="2021-02" db="EMBL/GenBank/DDBJ databases">
        <title>Fulvivirga sp. S481 isolated from sea water.</title>
        <authorList>
            <person name="Bae S.S."/>
            <person name="Baek K."/>
        </authorList>
    </citation>
    <scope>NUCLEOTIDE SEQUENCE</scope>
    <source>
        <strain evidence="9">S481</strain>
    </source>
</reference>
<dbReference type="PANTHER" id="PTHR33908">
    <property type="entry name" value="MANNOSYLTRANSFERASE YKCB-RELATED"/>
    <property type="match status" value="1"/>
</dbReference>
<dbReference type="RefSeq" id="WP_205722518.1">
    <property type="nucleotide sequence ID" value="NZ_CP070608.1"/>
</dbReference>
<evidence type="ECO:0000256" key="4">
    <source>
        <dbReference type="ARBA" id="ARBA00022679"/>
    </source>
</evidence>
<keyword evidence="6 8" id="KW-1133">Transmembrane helix</keyword>
<keyword evidence="2" id="KW-1003">Cell membrane</keyword>
<feature type="transmembrane region" description="Helical" evidence="8">
    <location>
        <begin position="118"/>
        <end position="139"/>
    </location>
</feature>
<feature type="transmembrane region" description="Helical" evidence="8">
    <location>
        <begin position="338"/>
        <end position="358"/>
    </location>
</feature>
<dbReference type="GO" id="GO:0005886">
    <property type="term" value="C:plasma membrane"/>
    <property type="evidence" value="ECO:0007669"/>
    <property type="project" value="UniProtKB-SubCell"/>
</dbReference>
<accession>A0A974WH57</accession>
<evidence type="ECO:0000313" key="9">
    <source>
        <dbReference type="EMBL" id="QSE98010.1"/>
    </source>
</evidence>
<keyword evidence="10" id="KW-1185">Reference proteome</keyword>
<evidence type="ECO:0000313" key="10">
    <source>
        <dbReference type="Proteomes" id="UP000662783"/>
    </source>
</evidence>
<comment type="subcellular location">
    <subcellularLocation>
        <location evidence="1">Cell membrane</location>
        <topology evidence="1">Multi-pass membrane protein</topology>
    </subcellularLocation>
</comment>
<evidence type="ECO:0000256" key="7">
    <source>
        <dbReference type="ARBA" id="ARBA00023136"/>
    </source>
</evidence>
<evidence type="ECO:0000256" key="1">
    <source>
        <dbReference type="ARBA" id="ARBA00004651"/>
    </source>
</evidence>
<sequence length="506" mass="57458">MEEKQLTGEKYKWIFVGIVALSFVISYSLTFDSKLALLGDNASYYSLGKAIAQGEGYVNISRVTKSPNNHYPPGYPAIISAILVVSDSVVGVKLLNGLFLFASIWLTFILTARFTNNYITAFVVSMLTVVNSHALFYGSLMMSEVPYMFFSLLAIYFITNTDISEITIKNKNFILTILFMVIAYYVRSLGVAILGGLGLYFLISKNWKLLGASIGGLVVGGLPWFIRGQSLGGTSYMNQLKMINPYNPSLGVADFSDYIDRFWSNFSRYITREIPDALFNYGPNYSQPIEFKEWVFGLIIVGLTTYGVIKIKKYNWLILGYLLGTFGILMIWPDVWIGVRFIVPIIPILWIGLLKGFYELFKAIRGQQEISSVVNYAPLVIILFLISPLNELSAKAKAPFPPAWEQYFKVAEWIKQNEKEAVVSCGKPSLFFIYAGDNFTMRYKLSKDPAELIADLEKQRVDYVVIDQVYGNTFQYLLPAVRQYPNRFKQVLHLKNPDTFLLKFER</sequence>
<proteinExistence type="predicted"/>
<gene>
    <name evidence="9" type="ORF">JR347_02710</name>
</gene>
<keyword evidence="3" id="KW-0328">Glycosyltransferase</keyword>
<protein>
    <recommendedName>
        <fullName evidence="11">Glycosyltransferase RgtA/B/C/D-like domain-containing protein</fullName>
    </recommendedName>
</protein>
<dbReference type="InterPro" id="IPR050297">
    <property type="entry name" value="LipidA_mod_glycosyltrf_83"/>
</dbReference>
<feature type="transmembrane region" description="Helical" evidence="8">
    <location>
        <begin position="370"/>
        <end position="389"/>
    </location>
</feature>
<evidence type="ECO:0008006" key="11">
    <source>
        <dbReference type="Google" id="ProtNLM"/>
    </source>
</evidence>
<feature type="transmembrane region" description="Helical" evidence="8">
    <location>
        <begin position="77"/>
        <end position="106"/>
    </location>
</feature>
<feature type="transmembrane region" description="Helical" evidence="8">
    <location>
        <begin position="173"/>
        <end position="203"/>
    </location>
</feature>
<dbReference type="PANTHER" id="PTHR33908:SF11">
    <property type="entry name" value="MEMBRANE PROTEIN"/>
    <property type="match status" value="1"/>
</dbReference>
<evidence type="ECO:0000256" key="2">
    <source>
        <dbReference type="ARBA" id="ARBA00022475"/>
    </source>
</evidence>
<evidence type="ECO:0000256" key="6">
    <source>
        <dbReference type="ARBA" id="ARBA00022989"/>
    </source>
</evidence>
<keyword evidence="5 8" id="KW-0812">Transmembrane</keyword>
<dbReference type="GO" id="GO:0016763">
    <property type="term" value="F:pentosyltransferase activity"/>
    <property type="evidence" value="ECO:0007669"/>
    <property type="project" value="TreeGrafter"/>
</dbReference>
<evidence type="ECO:0000256" key="8">
    <source>
        <dbReference type="SAM" id="Phobius"/>
    </source>
</evidence>
<feature type="transmembrane region" description="Helical" evidence="8">
    <location>
        <begin position="145"/>
        <end position="161"/>
    </location>
</feature>
<keyword evidence="7 8" id="KW-0472">Membrane</keyword>
<feature type="transmembrane region" description="Helical" evidence="8">
    <location>
        <begin position="314"/>
        <end position="332"/>
    </location>
</feature>
<feature type="transmembrane region" description="Helical" evidence="8">
    <location>
        <begin position="12"/>
        <end position="31"/>
    </location>
</feature>
<dbReference type="AlphaFoldDB" id="A0A974WH57"/>
<evidence type="ECO:0000256" key="5">
    <source>
        <dbReference type="ARBA" id="ARBA00022692"/>
    </source>
</evidence>
<evidence type="ECO:0000256" key="3">
    <source>
        <dbReference type="ARBA" id="ARBA00022676"/>
    </source>
</evidence>
<keyword evidence="4" id="KW-0808">Transferase</keyword>
<dbReference type="GO" id="GO:0009103">
    <property type="term" value="P:lipopolysaccharide biosynthetic process"/>
    <property type="evidence" value="ECO:0007669"/>
    <property type="project" value="UniProtKB-ARBA"/>
</dbReference>
<dbReference type="KEGG" id="fuv:JR347_02710"/>
<dbReference type="Proteomes" id="UP000662783">
    <property type="component" value="Chromosome"/>
</dbReference>
<dbReference type="EMBL" id="CP070608">
    <property type="protein sequence ID" value="QSE98010.1"/>
    <property type="molecule type" value="Genomic_DNA"/>
</dbReference>